<accession>A0ABN7XK58</accession>
<feature type="non-terminal residue" evidence="1">
    <location>
        <position position="44"/>
    </location>
</feature>
<feature type="non-terminal residue" evidence="1">
    <location>
        <position position="1"/>
    </location>
</feature>
<sequence>DAKRIGRETYRTRNVWDAKHMGRETYETMHIGRDDYILIELGHE</sequence>
<dbReference type="Proteomes" id="UP000789901">
    <property type="component" value="Unassembled WGS sequence"/>
</dbReference>
<name>A0ABN7XK58_GIGMA</name>
<proteinExistence type="predicted"/>
<gene>
    <name evidence="1" type="ORF">GMARGA_LOCUS44513</name>
</gene>
<protein>
    <submittedName>
        <fullName evidence="1">17787_t:CDS:1</fullName>
    </submittedName>
</protein>
<evidence type="ECO:0000313" key="2">
    <source>
        <dbReference type="Proteomes" id="UP000789901"/>
    </source>
</evidence>
<reference evidence="1 2" key="1">
    <citation type="submission" date="2021-06" db="EMBL/GenBank/DDBJ databases">
        <authorList>
            <person name="Kallberg Y."/>
            <person name="Tangrot J."/>
            <person name="Rosling A."/>
        </authorList>
    </citation>
    <scope>NUCLEOTIDE SEQUENCE [LARGE SCALE GENOMIC DNA]</scope>
    <source>
        <strain evidence="1 2">120-4 pot B 10/14</strain>
    </source>
</reference>
<dbReference type="EMBL" id="CAJVQB010152136">
    <property type="protein sequence ID" value="CAG8855692.1"/>
    <property type="molecule type" value="Genomic_DNA"/>
</dbReference>
<keyword evidence="2" id="KW-1185">Reference proteome</keyword>
<evidence type="ECO:0000313" key="1">
    <source>
        <dbReference type="EMBL" id="CAG8855692.1"/>
    </source>
</evidence>
<organism evidence="1 2">
    <name type="scientific">Gigaspora margarita</name>
    <dbReference type="NCBI Taxonomy" id="4874"/>
    <lineage>
        <taxon>Eukaryota</taxon>
        <taxon>Fungi</taxon>
        <taxon>Fungi incertae sedis</taxon>
        <taxon>Mucoromycota</taxon>
        <taxon>Glomeromycotina</taxon>
        <taxon>Glomeromycetes</taxon>
        <taxon>Diversisporales</taxon>
        <taxon>Gigasporaceae</taxon>
        <taxon>Gigaspora</taxon>
    </lineage>
</organism>
<comment type="caution">
    <text evidence="1">The sequence shown here is derived from an EMBL/GenBank/DDBJ whole genome shotgun (WGS) entry which is preliminary data.</text>
</comment>